<evidence type="ECO:0000313" key="2">
    <source>
        <dbReference type="EMBL" id="CAB4823826.1"/>
    </source>
</evidence>
<reference evidence="3" key="1">
    <citation type="submission" date="2020-05" db="EMBL/GenBank/DDBJ databases">
        <authorList>
            <person name="Chiriac C."/>
            <person name="Salcher M."/>
            <person name="Ghai R."/>
            <person name="Kavagutti S V."/>
        </authorList>
    </citation>
    <scope>NUCLEOTIDE SEQUENCE</scope>
</reference>
<dbReference type="EMBL" id="CAFABE010000019">
    <property type="protein sequence ID" value="CAB4823826.1"/>
    <property type="molecule type" value="Genomic_DNA"/>
</dbReference>
<name>A0A6J7CY63_9ZZZZ</name>
<accession>A0A6J7CY63</accession>
<dbReference type="EMBL" id="CAFBLT010000001">
    <property type="protein sequence ID" value="CAB4863732.1"/>
    <property type="molecule type" value="Genomic_DNA"/>
</dbReference>
<dbReference type="AlphaFoldDB" id="A0A6J7CY63"/>
<dbReference type="EMBL" id="CAFBPM010000027">
    <property type="protein sequence ID" value="CAB5031799.1"/>
    <property type="molecule type" value="Genomic_DNA"/>
</dbReference>
<organism evidence="3">
    <name type="scientific">freshwater metagenome</name>
    <dbReference type="NCBI Taxonomy" id="449393"/>
    <lineage>
        <taxon>unclassified sequences</taxon>
        <taxon>metagenomes</taxon>
        <taxon>ecological metagenomes</taxon>
    </lineage>
</organism>
<keyword evidence="1" id="KW-0812">Transmembrane</keyword>
<evidence type="ECO:0000313" key="3">
    <source>
        <dbReference type="EMBL" id="CAB4863732.1"/>
    </source>
</evidence>
<evidence type="ECO:0000313" key="4">
    <source>
        <dbReference type="EMBL" id="CAB5031799.1"/>
    </source>
</evidence>
<gene>
    <name evidence="2" type="ORF">UFOPK3164_00610</name>
    <name evidence="3" type="ORF">UFOPK3427_00356</name>
    <name evidence="4" type="ORF">UFOPK4112_01745</name>
</gene>
<feature type="transmembrane region" description="Helical" evidence="1">
    <location>
        <begin position="9"/>
        <end position="29"/>
    </location>
</feature>
<proteinExistence type="predicted"/>
<keyword evidence="1" id="KW-0472">Membrane</keyword>
<feature type="transmembrane region" description="Helical" evidence="1">
    <location>
        <begin position="35"/>
        <end position="51"/>
    </location>
</feature>
<keyword evidence="1" id="KW-1133">Transmembrane helix</keyword>
<sequence length="57" mass="6176">MDSTRSRGYLAAFIAGIAAVVFLAGVGLFGRHFNIFIVIAGIILFVIGLLVQRPRRT</sequence>
<evidence type="ECO:0000256" key="1">
    <source>
        <dbReference type="SAM" id="Phobius"/>
    </source>
</evidence>
<protein>
    <submittedName>
        <fullName evidence="3">Unannotated protein</fullName>
    </submittedName>
</protein>